<protein>
    <recommendedName>
        <fullName evidence="2">cysteine-S-conjugate beta-lyase</fullName>
        <ecNumber evidence="2">4.4.1.13</ecNumber>
    </recommendedName>
</protein>
<dbReference type="InterPro" id="IPR051798">
    <property type="entry name" value="Class-II_PLP-Dep_Aminotrans"/>
</dbReference>
<dbReference type="GO" id="GO:0030170">
    <property type="term" value="F:pyridoxal phosphate binding"/>
    <property type="evidence" value="ECO:0007669"/>
    <property type="project" value="InterPro"/>
</dbReference>
<keyword evidence="3" id="KW-0663">Pyridoxal phosphate</keyword>
<evidence type="ECO:0000256" key="1">
    <source>
        <dbReference type="ARBA" id="ARBA00001933"/>
    </source>
</evidence>
<dbReference type="KEGG" id="sutt:SUTMEG_08010"/>
<organism evidence="7 8">
    <name type="scientific">Sutterella megalosphaeroides</name>
    <dbReference type="NCBI Taxonomy" id="2494234"/>
    <lineage>
        <taxon>Bacteria</taxon>
        <taxon>Pseudomonadati</taxon>
        <taxon>Pseudomonadota</taxon>
        <taxon>Betaproteobacteria</taxon>
        <taxon>Burkholderiales</taxon>
        <taxon>Sutterellaceae</taxon>
        <taxon>Sutterella</taxon>
    </lineage>
</organism>
<sequence length="394" mass="43671">MEMFDFTTEIDRSGTYSLKWNVAEGELPAWVADMDFRTAPVIVEAATRAAARGLYGYTIVPDEFGRAVASWYARRYGWHFAPECVRFATGVMPAVHSLVRTLTNPGDKVVVLTPVYHCFFQAIEENGRTASTVPLIEEEEGSVRIDFEALEAALRDPAVRLMILCNPHNPTGTLWSEEDLRRIGELTSKAGVPVLSDEIHGDLVDPGTRYVPYQKAIDNEARRLSLTCVSPSKTFNIPMLGVSAVIIPDERLRARAAAGLHRDQVCNPGALVIEPALAAYNAGEPWLEELLVVLEANKRRTVQFIAEELPKVKCRHPLATYLLWLDISAYGVPSSKAVEVIRRTTGLIVSPGSQFRPDMGEWLRLNVATQATRLDDALGRLKRGLEALEKEKGC</sequence>
<dbReference type="InterPro" id="IPR015424">
    <property type="entry name" value="PyrdxlP-dep_Trfase"/>
</dbReference>
<proteinExistence type="inferred from homology"/>
<dbReference type="SUPFAM" id="SSF53383">
    <property type="entry name" value="PLP-dependent transferases"/>
    <property type="match status" value="1"/>
</dbReference>
<dbReference type="PANTHER" id="PTHR43525:SF1">
    <property type="entry name" value="PROTEIN MALY"/>
    <property type="match status" value="1"/>
</dbReference>
<keyword evidence="8" id="KW-1185">Reference proteome</keyword>
<evidence type="ECO:0000256" key="4">
    <source>
        <dbReference type="ARBA" id="ARBA00023239"/>
    </source>
</evidence>
<dbReference type="InterPro" id="IPR015421">
    <property type="entry name" value="PyrdxlP-dep_Trfase_major"/>
</dbReference>
<dbReference type="AlphaFoldDB" id="A0A2Z6IAI6"/>
<dbReference type="InterPro" id="IPR004839">
    <property type="entry name" value="Aminotransferase_I/II_large"/>
</dbReference>
<feature type="domain" description="Aminotransferase class I/classII large" evidence="6">
    <location>
        <begin position="34"/>
        <end position="381"/>
    </location>
</feature>
<reference evidence="7 8" key="1">
    <citation type="journal article" date="2018" name="Int. J. Syst. Evol. Microbiol.">
        <title>Mesosutterella multiformis gen. nov., sp. nov., a member of the family Sutterellaceae and Sutterella megalosphaeroides sp. nov., isolated from human faeces.</title>
        <authorList>
            <person name="Sakamoto M."/>
            <person name="Ikeyama N."/>
            <person name="Kunihiro T."/>
            <person name="Iino T."/>
            <person name="Yuki M."/>
            <person name="Ohkuma M."/>
        </authorList>
    </citation>
    <scope>NUCLEOTIDE SEQUENCE [LARGE SCALE GENOMIC DNA]</scope>
    <source>
        <strain evidence="7 8">6FBBBH3</strain>
    </source>
</reference>
<dbReference type="EC" id="4.4.1.13" evidence="2"/>
<evidence type="ECO:0000256" key="5">
    <source>
        <dbReference type="ARBA" id="ARBA00037974"/>
    </source>
</evidence>
<name>A0A2Z6IAI6_9BURK</name>
<dbReference type="GO" id="GO:0047804">
    <property type="term" value="F:cysteine-S-conjugate beta-lyase activity"/>
    <property type="evidence" value="ECO:0007669"/>
    <property type="project" value="UniProtKB-EC"/>
</dbReference>
<dbReference type="Gene3D" id="3.90.1150.10">
    <property type="entry name" value="Aspartate Aminotransferase, domain 1"/>
    <property type="match status" value="1"/>
</dbReference>
<accession>A0A2Z6IAI6</accession>
<gene>
    <name evidence="7" type="primary">cblA2</name>
    <name evidence="7" type="ORF">SUTMEG_08010</name>
</gene>
<evidence type="ECO:0000313" key="8">
    <source>
        <dbReference type="Proteomes" id="UP000271003"/>
    </source>
</evidence>
<evidence type="ECO:0000313" key="7">
    <source>
        <dbReference type="EMBL" id="BBF22910.1"/>
    </source>
</evidence>
<evidence type="ECO:0000259" key="6">
    <source>
        <dbReference type="Pfam" id="PF00155"/>
    </source>
</evidence>
<dbReference type="PANTHER" id="PTHR43525">
    <property type="entry name" value="PROTEIN MALY"/>
    <property type="match status" value="1"/>
</dbReference>
<comment type="similarity">
    <text evidence="5">Belongs to the class-II pyridoxal-phosphate-dependent aminotransferase family. MalY/PatB cystathionine beta-lyase subfamily.</text>
</comment>
<dbReference type="Pfam" id="PF00155">
    <property type="entry name" value="Aminotran_1_2"/>
    <property type="match status" value="1"/>
</dbReference>
<keyword evidence="4 7" id="KW-0456">Lyase</keyword>
<evidence type="ECO:0000256" key="2">
    <source>
        <dbReference type="ARBA" id="ARBA00012224"/>
    </source>
</evidence>
<dbReference type="Proteomes" id="UP000271003">
    <property type="component" value="Chromosome"/>
</dbReference>
<dbReference type="InterPro" id="IPR015422">
    <property type="entry name" value="PyrdxlP-dep_Trfase_small"/>
</dbReference>
<dbReference type="CDD" id="cd00609">
    <property type="entry name" value="AAT_like"/>
    <property type="match status" value="1"/>
</dbReference>
<dbReference type="EMBL" id="AP018786">
    <property type="protein sequence ID" value="BBF22910.1"/>
    <property type="molecule type" value="Genomic_DNA"/>
</dbReference>
<evidence type="ECO:0000256" key="3">
    <source>
        <dbReference type="ARBA" id="ARBA00022898"/>
    </source>
</evidence>
<comment type="cofactor">
    <cofactor evidence="1">
        <name>pyridoxal 5'-phosphate</name>
        <dbReference type="ChEBI" id="CHEBI:597326"/>
    </cofactor>
</comment>
<dbReference type="Gene3D" id="3.40.640.10">
    <property type="entry name" value="Type I PLP-dependent aspartate aminotransferase-like (Major domain)"/>
    <property type="match status" value="1"/>
</dbReference>